<proteinExistence type="predicted"/>
<sequence>MGLDSFPNPHSQNFESLSRSKSLNSLRFLPDFDPARISLHRRGRGSASFPECETGHKCFAKIDENSEINRRKTKECEVCSGDLKQVGKQRREKVVMLKEAGRIRGNKEKSDVMKGEKRKGGKYERGKIIHFRKSKIKNNVELGHSDASSRSPVSVHHHHHHHHQGFDSPSKGIKFI</sequence>
<evidence type="ECO:0000256" key="1">
    <source>
        <dbReference type="SAM" id="MobiDB-lite"/>
    </source>
</evidence>
<feature type="region of interest" description="Disordered" evidence="1">
    <location>
        <begin position="143"/>
        <end position="176"/>
    </location>
</feature>
<accession>A0A9Q1QMV3</accession>
<feature type="region of interest" description="Disordered" evidence="1">
    <location>
        <begin position="100"/>
        <end position="121"/>
    </location>
</feature>
<dbReference type="EMBL" id="JAKOGI010000068">
    <property type="protein sequence ID" value="KAJ8445905.1"/>
    <property type="molecule type" value="Genomic_DNA"/>
</dbReference>
<feature type="compositionally biased region" description="Basic and acidic residues" evidence="1">
    <location>
        <begin position="100"/>
        <end position="115"/>
    </location>
</feature>
<evidence type="ECO:0000313" key="2">
    <source>
        <dbReference type="EMBL" id="KAJ8445905.1"/>
    </source>
</evidence>
<protein>
    <submittedName>
        <fullName evidence="2">Uncharacterized protein</fullName>
    </submittedName>
</protein>
<evidence type="ECO:0000313" key="3">
    <source>
        <dbReference type="Proteomes" id="UP001153076"/>
    </source>
</evidence>
<keyword evidence="3" id="KW-1185">Reference proteome</keyword>
<gene>
    <name evidence="2" type="ORF">Cgig2_009834</name>
</gene>
<name>A0A9Q1QMV3_9CARY</name>
<dbReference type="AlphaFoldDB" id="A0A9Q1QMV3"/>
<dbReference type="PANTHER" id="PTHR35499:SF1">
    <property type="entry name" value="DUF3741 DOMAIN-CONTAINING PROTEIN"/>
    <property type="match status" value="1"/>
</dbReference>
<organism evidence="2 3">
    <name type="scientific">Carnegiea gigantea</name>
    <dbReference type="NCBI Taxonomy" id="171969"/>
    <lineage>
        <taxon>Eukaryota</taxon>
        <taxon>Viridiplantae</taxon>
        <taxon>Streptophyta</taxon>
        <taxon>Embryophyta</taxon>
        <taxon>Tracheophyta</taxon>
        <taxon>Spermatophyta</taxon>
        <taxon>Magnoliopsida</taxon>
        <taxon>eudicotyledons</taxon>
        <taxon>Gunneridae</taxon>
        <taxon>Pentapetalae</taxon>
        <taxon>Caryophyllales</taxon>
        <taxon>Cactineae</taxon>
        <taxon>Cactaceae</taxon>
        <taxon>Cactoideae</taxon>
        <taxon>Echinocereeae</taxon>
        <taxon>Carnegiea</taxon>
    </lineage>
</organism>
<comment type="caution">
    <text evidence="2">The sequence shown here is derived from an EMBL/GenBank/DDBJ whole genome shotgun (WGS) entry which is preliminary data.</text>
</comment>
<dbReference type="PANTHER" id="PTHR35499">
    <property type="entry name" value="OS05G0128300 PROTEIN"/>
    <property type="match status" value="1"/>
</dbReference>
<dbReference type="Proteomes" id="UP001153076">
    <property type="component" value="Unassembled WGS sequence"/>
</dbReference>
<reference evidence="2" key="1">
    <citation type="submission" date="2022-04" db="EMBL/GenBank/DDBJ databases">
        <title>Carnegiea gigantea Genome sequencing and assembly v2.</title>
        <authorList>
            <person name="Copetti D."/>
            <person name="Sanderson M.J."/>
            <person name="Burquez A."/>
            <person name="Wojciechowski M.F."/>
        </authorList>
    </citation>
    <scope>NUCLEOTIDE SEQUENCE</scope>
    <source>
        <strain evidence="2">SGP5-SGP5p</strain>
        <tissue evidence="2">Aerial part</tissue>
    </source>
</reference>